<organism evidence="5 6">
    <name type="scientific">Hymenobacter metallicola</name>
    <dbReference type="NCBI Taxonomy" id="2563114"/>
    <lineage>
        <taxon>Bacteria</taxon>
        <taxon>Pseudomonadati</taxon>
        <taxon>Bacteroidota</taxon>
        <taxon>Cytophagia</taxon>
        <taxon>Cytophagales</taxon>
        <taxon>Hymenobacteraceae</taxon>
        <taxon>Hymenobacter</taxon>
    </lineage>
</organism>
<proteinExistence type="predicted"/>
<dbReference type="InterPro" id="IPR009057">
    <property type="entry name" value="Homeodomain-like_sf"/>
</dbReference>
<evidence type="ECO:0000256" key="1">
    <source>
        <dbReference type="ARBA" id="ARBA00023015"/>
    </source>
</evidence>
<feature type="domain" description="HTH araC/xylS-type" evidence="4">
    <location>
        <begin position="185"/>
        <end position="283"/>
    </location>
</feature>
<dbReference type="InterPro" id="IPR020449">
    <property type="entry name" value="Tscrpt_reg_AraC-type_HTH"/>
</dbReference>
<evidence type="ECO:0000313" key="5">
    <source>
        <dbReference type="EMBL" id="TGE20959.1"/>
    </source>
</evidence>
<comment type="caution">
    <text evidence="5">The sequence shown here is derived from an EMBL/GenBank/DDBJ whole genome shotgun (WGS) entry which is preliminary data.</text>
</comment>
<dbReference type="Proteomes" id="UP000298471">
    <property type="component" value="Unassembled WGS sequence"/>
</dbReference>
<dbReference type="Pfam" id="PF12833">
    <property type="entry name" value="HTH_18"/>
    <property type="match status" value="1"/>
</dbReference>
<dbReference type="SMART" id="SM00342">
    <property type="entry name" value="HTH_ARAC"/>
    <property type="match status" value="1"/>
</dbReference>
<keyword evidence="1" id="KW-0805">Transcription regulation</keyword>
<dbReference type="RefSeq" id="WP_135399085.1">
    <property type="nucleotide sequence ID" value="NZ_SRMB01000008.1"/>
</dbReference>
<dbReference type="PANTHER" id="PTHR43280">
    <property type="entry name" value="ARAC-FAMILY TRANSCRIPTIONAL REGULATOR"/>
    <property type="match status" value="1"/>
</dbReference>
<dbReference type="PANTHER" id="PTHR43280:SF27">
    <property type="entry name" value="TRANSCRIPTIONAL REGULATOR MTLR"/>
    <property type="match status" value="1"/>
</dbReference>
<reference evidence="5 6" key="1">
    <citation type="submission" date="2019-04" db="EMBL/GenBank/DDBJ databases">
        <authorList>
            <person name="Feng G."/>
            <person name="Zhang J."/>
            <person name="Zhu H."/>
        </authorList>
    </citation>
    <scope>NUCLEOTIDE SEQUENCE [LARGE SCALE GENOMIC DNA]</scope>
    <source>
        <strain evidence="5 6">9PBR-1</strain>
    </source>
</reference>
<keyword evidence="2" id="KW-0238">DNA-binding</keyword>
<dbReference type="OrthoDB" id="792101at2"/>
<dbReference type="PROSITE" id="PS01124">
    <property type="entry name" value="HTH_ARAC_FAMILY_2"/>
    <property type="match status" value="1"/>
</dbReference>
<evidence type="ECO:0000313" key="6">
    <source>
        <dbReference type="Proteomes" id="UP000298471"/>
    </source>
</evidence>
<gene>
    <name evidence="5" type="ORF">E5K02_24660</name>
</gene>
<dbReference type="PROSITE" id="PS00041">
    <property type="entry name" value="HTH_ARAC_FAMILY_1"/>
    <property type="match status" value="1"/>
</dbReference>
<keyword evidence="6" id="KW-1185">Reference proteome</keyword>
<dbReference type="GO" id="GO:0003700">
    <property type="term" value="F:DNA-binding transcription factor activity"/>
    <property type="evidence" value="ECO:0007669"/>
    <property type="project" value="InterPro"/>
</dbReference>
<dbReference type="Gene3D" id="1.10.10.60">
    <property type="entry name" value="Homeodomain-like"/>
    <property type="match status" value="2"/>
</dbReference>
<dbReference type="PRINTS" id="PR00032">
    <property type="entry name" value="HTHARAC"/>
</dbReference>
<dbReference type="AlphaFoldDB" id="A0A4Z0PUJ8"/>
<dbReference type="EMBL" id="SRMB01000008">
    <property type="protein sequence ID" value="TGE20959.1"/>
    <property type="molecule type" value="Genomic_DNA"/>
</dbReference>
<dbReference type="SUPFAM" id="SSF46689">
    <property type="entry name" value="Homeodomain-like"/>
    <property type="match status" value="2"/>
</dbReference>
<keyword evidence="3" id="KW-0804">Transcription</keyword>
<dbReference type="InterPro" id="IPR018060">
    <property type="entry name" value="HTH_AraC"/>
</dbReference>
<dbReference type="GO" id="GO:0043565">
    <property type="term" value="F:sequence-specific DNA binding"/>
    <property type="evidence" value="ECO:0007669"/>
    <property type="project" value="InterPro"/>
</dbReference>
<evidence type="ECO:0000256" key="3">
    <source>
        <dbReference type="ARBA" id="ARBA00023163"/>
    </source>
</evidence>
<accession>A0A4Z0PUJ8</accession>
<protein>
    <submittedName>
        <fullName evidence="5">AraC family transcriptional regulator</fullName>
    </submittedName>
</protein>
<evidence type="ECO:0000256" key="2">
    <source>
        <dbReference type="ARBA" id="ARBA00023125"/>
    </source>
</evidence>
<dbReference type="InterPro" id="IPR018062">
    <property type="entry name" value="HTH_AraC-typ_CS"/>
</dbReference>
<name>A0A4Z0PUJ8_9BACT</name>
<evidence type="ECO:0000259" key="4">
    <source>
        <dbReference type="PROSITE" id="PS01124"/>
    </source>
</evidence>
<sequence>MQHTIMREITPLTQNDCFMLFSRVKKEFSFPLHCHEEFELNLILNAPGAKRIVGDHVEVIEDQELVLIGSNLNHAWFTHQCVSEEIQELTIQFHKDLLDEKFLRRNQLSFIQKMLENAQRGILFSREVTSQIRERILGLEHKVGFDSVLELLSILHDLSTSRNMRVLSDSSFTAERPQANSRRIEKVFEYLNTYYSRPITLAEVAKIANMPEVSFSRFIKKRTGTTFIDSLNEIRLGHASRMLIDTTHSVAEIAYKCGFNNISNFNRIFKKRKKCTPKEFRQSFSGTRLFI</sequence>